<accession>A0A171KRX6</accession>
<dbReference type="PATRIC" id="fig|206506.3.peg.2280"/>
<dbReference type="AlphaFoldDB" id="A0A171KRX6"/>
<comment type="caution">
    <text evidence="5">The sequence shown here is derived from an EMBL/GenBank/DDBJ whole genome shotgun (WGS) entry which is preliminary data.</text>
</comment>
<evidence type="ECO:0000313" key="7">
    <source>
        <dbReference type="Proteomes" id="UP000078084"/>
    </source>
</evidence>
<proteinExistence type="predicted"/>
<dbReference type="PANTHER" id="PTHR34606:SF4">
    <property type="entry name" value="OUTER MEMBRANE LIPOPROTEIN DOLP"/>
    <property type="match status" value="1"/>
</dbReference>
<dbReference type="PANTHER" id="PTHR34606">
    <property type="entry name" value="BON DOMAIN-CONTAINING PROTEIN"/>
    <property type="match status" value="1"/>
</dbReference>
<feature type="domain" description="BON" evidence="4">
    <location>
        <begin position="127"/>
        <end position="197"/>
    </location>
</feature>
<dbReference type="STRING" id="206506.AAV32_10680"/>
<reference evidence="5 7" key="1">
    <citation type="submission" date="2015-04" db="EMBL/GenBank/DDBJ databases">
        <title>Genome sequence of Kerstersia gyiorum CG1.</title>
        <authorList>
            <person name="Greninger A.L."/>
            <person name="Kozyreva V."/>
            <person name="Chaturvedi V."/>
        </authorList>
    </citation>
    <scope>NUCLEOTIDE SEQUENCE [LARGE SCALE GENOMIC DNA]</scope>
    <source>
        <strain evidence="5 7">CG1</strain>
    </source>
</reference>
<dbReference type="SMART" id="SM00749">
    <property type="entry name" value="BON"/>
    <property type="match status" value="2"/>
</dbReference>
<feature type="signal peptide" evidence="3">
    <location>
        <begin position="1"/>
        <end position="21"/>
    </location>
</feature>
<dbReference type="PROSITE" id="PS51257">
    <property type="entry name" value="PROKAR_LIPOPROTEIN"/>
    <property type="match status" value="1"/>
</dbReference>
<dbReference type="InterPro" id="IPR051686">
    <property type="entry name" value="Lipoprotein_DolP"/>
</dbReference>
<organism evidence="5 7">
    <name type="scientific">Kerstersia gyiorum</name>
    <dbReference type="NCBI Taxonomy" id="206506"/>
    <lineage>
        <taxon>Bacteria</taxon>
        <taxon>Pseudomonadati</taxon>
        <taxon>Pseudomonadota</taxon>
        <taxon>Betaproteobacteria</taxon>
        <taxon>Burkholderiales</taxon>
        <taxon>Alcaligenaceae</taxon>
        <taxon>Kerstersia</taxon>
    </lineage>
</organism>
<dbReference type="GeneID" id="99725096"/>
<feature type="region of interest" description="Disordered" evidence="2">
    <location>
        <begin position="202"/>
        <end position="247"/>
    </location>
</feature>
<protein>
    <submittedName>
        <fullName evidence="6">Osmotically-inducible protein OsmY</fullName>
    </submittedName>
</protein>
<keyword evidence="7" id="KW-1185">Reference proteome</keyword>
<dbReference type="Pfam" id="PF04972">
    <property type="entry name" value="BON"/>
    <property type="match status" value="2"/>
</dbReference>
<keyword evidence="1 3" id="KW-0732">Signal</keyword>
<feature type="domain" description="BON" evidence="4">
    <location>
        <begin position="50"/>
        <end position="118"/>
    </location>
</feature>
<dbReference type="Proteomes" id="UP000292039">
    <property type="component" value="Unassembled WGS sequence"/>
</dbReference>
<evidence type="ECO:0000256" key="1">
    <source>
        <dbReference type="ARBA" id="ARBA00022729"/>
    </source>
</evidence>
<evidence type="ECO:0000313" key="5">
    <source>
        <dbReference type="EMBL" id="KKO71643.1"/>
    </source>
</evidence>
<dbReference type="EMBL" id="SGWZ01000005">
    <property type="protein sequence ID" value="RZS66827.1"/>
    <property type="molecule type" value="Genomic_DNA"/>
</dbReference>
<dbReference type="InterPro" id="IPR014004">
    <property type="entry name" value="Transpt-assoc_nodulatn_dom_bac"/>
</dbReference>
<dbReference type="RefSeq" id="WP_068371478.1">
    <property type="nucleotide sequence ID" value="NZ_CBCSEB010000009.1"/>
</dbReference>
<evidence type="ECO:0000256" key="2">
    <source>
        <dbReference type="SAM" id="MobiDB-lite"/>
    </source>
</evidence>
<dbReference type="PROSITE" id="PS50914">
    <property type="entry name" value="BON"/>
    <property type="match status" value="2"/>
</dbReference>
<name>A0A171KRX6_9BURK</name>
<gene>
    <name evidence="5" type="ORF">AAV32_10680</name>
    <name evidence="6" type="ORF">EV679_2986</name>
</gene>
<evidence type="ECO:0000313" key="8">
    <source>
        <dbReference type="Proteomes" id="UP000292039"/>
    </source>
</evidence>
<feature type="compositionally biased region" description="Low complexity" evidence="2">
    <location>
        <begin position="219"/>
        <end position="236"/>
    </location>
</feature>
<dbReference type="Proteomes" id="UP000078084">
    <property type="component" value="Unassembled WGS sequence"/>
</dbReference>
<evidence type="ECO:0000259" key="4">
    <source>
        <dbReference type="PROSITE" id="PS50914"/>
    </source>
</evidence>
<sequence length="247" mass="25875">MKQTLLRTSICALLLSTTLLSACAPLIIGGAAAGTALVATDRRTAGTQLEDKNIDLKVDQVLVKEFDNDTVRVVSTVYMGKVLLTGEVPDAATRAKIVERVGKVENVRGVLDYMVIAEPMTLGQRTDDNWLGSKVRTALLRTKGVPSRTIVSTTERGVVYLLGRVTQTEGAYAAAAAARVSGVQQVIKLFDYVTPEEALALDSANGSPDADKQPPAGTPAPTAEPAASSGSSLPAPINDGPEVMAID</sequence>
<dbReference type="EMBL" id="LBNE01000006">
    <property type="protein sequence ID" value="KKO71643.1"/>
    <property type="molecule type" value="Genomic_DNA"/>
</dbReference>
<evidence type="ECO:0000313" key="6">
    <source>
        <dbReference type="EMBL" id="RZS66827.1"/>
    </source>
</evidence>
<dbReference type="OrthoDB" id="5294487at2"/>
<dbReference type="Gene3D" id="3.40.1520.20">
    <property type="match status" value="1"/>
</dbReference>
<evidence type="ECO:0000256" key="3">
    <source>
        <dbReference type="SAM" id="SignalP"/>
    </source>
</evidence>
<feature type="chain" id="PRO_5036007459" evidence="3">
    <location>
        <begin position="22"/>
        <end position="247"/>
    </location>
</feature>
<reference evidence="6 8" key="2">
    <citation type="submission" date="2019-02" db="EMBL/GenBank/DDBJ databases">
        <title>Genomic Encyclopedia of Type Strains, Phase IV (KMG-IV): sequencing the most valuable type-strain genomes for metagenomic binning, comparative biology and taxonomic classification.</title>
        <authorList>
            <person name="Goeker M."/>
        </authorList>
    </citation>
    <scope>NUCLEOTIDE SEQUENCE [LARGE SCALE GENOMIC DNA]</scope>
    <source>
        <strain evidence="6 8">DSM 16618</strain>
    </source>
</reference>
<dbReference type="InterPro" id="IPR007055">
    <property type="entry name" value="BON_dom"/>
</dbReference>